<dbReference type="PANTHER" id="PTHR42948:SF1">
    <property type="entry name" value="TRANSPORTER"/>
    <property type="match status" value="1"/>
</dbReference>
<keyword evidence="9" id="KW-1185">Reference proteome</keyword>
<gene>
    <name evidence="8" type="ORF">SAMN03080610_01295</name>
</gene>
<evidence type="ECO:0000313" key="9">
    <source>
        <dbReference type="Proteomes" id="UP000199347"/>
    </source>
</evidence>
<dbReference type="InterPro" id="IPR000175">
    <property type="entry name" value="Na/ntran_symport"/>
</dbReference>
<dbReference type="Pfam" id="PF00209">
    <property type="entry name" value="SNF"/>
    <property type="match status" value="2"/>
</dbReference>
<dbReference type="GO" id="GO:0015293">
    <property type="term" value="F:symporter activity"/>
    <property type="evidence" value="ECO:0007669"/>
    <property type="project" value="UniProtKB-KW"/>
</dbReference>
<feature type="transmembrane region" description="Helical" evidence="7">
    <location>
        <begin position="306"/>
        <end position="330"/>
    </location>
</feature>
<feature type="transmembrane region" description="Helical" evidence="7">
    <location>
        <begin position="383"/>
        <end position="405"/>
    </location>
</feature>
<keyword evidence="3 6" id="KW-0812">Transmembrane</keyword>
<keyword evidence="2 6" id="KW-0813">Transport</keyword>
<dbReference type="InterPro" id="IPR047218">
    <property type="entry name" value="YocR/YhdH-like"/>
</dbReference>
<reference evidence="8 9" key="1">
    <citation type="submission" date="2016-10" db="EMBL/GenBank/DDBJ databases">
        <authorList>
            <person name="de Groot N.N."/>
        </authorList>
    </citation>
    <scope>NUCLEOTIDE SEQUENCE [LARGE SCALE GENOMIC DNA]</scope>
    <source>
        <strain evidence="8 9">DSM 2698</strain>
    </source>
</reference>
<dbReference type="CDD" id="cd10336">
    <property type="entry name" value="SLC6sbd_Tyt1-Like"/>
    <property type="match status" value="1"/>
</dbReference>
<comment type="subcellular location">
    <subcellularLocation>
        <location evidence="1">Membrane</location>
        <topology evidence="1">Multi-pass membrane protein</topology>
    </subcellularLocation>
</comment>
<dbReference type="STRING" id="1120955.SAMN03080610_01295"/>
<sequence length="443" mass="46835">MDAPREKWHSRIGFIVAAAGSAVGLGNIWKFPYITGENGGAAFLLLYLAIVFTIGLSVLLAEVAIGRAGQTDALSAFKALGHKGWTVVGAIGLTIAFLILSFYSVIAGWTIAYVIKSADGAFSGLDIGAVGDSFVGFISDPWQPLIYQAVFVVLTVFVVLKGVASGIERVSKILMPVLFLILLALVARSLTLPGAEEGLRFFLSPDFSKIDGTVFMAALGQAFFSLSIGMAAMLTYGSYLDRGTRIGRSAWYIVSLDTMVAVLAGLAILPAVFAFGLDPEAGPALTFITLPTVFQAMPGGAIFGPAFFVLLLIAALTSSVSLLEPLVAVFCDRGFGRVPTTIGIGVVTFLLGVPSSLSQGIWADYKLFGMGFLDLLDFLTANIMLPISGLMVAIFVGWVMGPRAANEVTMDGEHPGILLTLWIFILRFVAPIAILAILINGLM</sequence>
<evidence type="ECO:0000256" key="1">
    <source>
        <dbReference type="ARBA" id="ARBA00004141"/>
    </source>
</evidence>
<name>A0A1G5N0B4_AFIMA</name>
<dbReference type="RefSeq" id="WP_092810747.1">
    <property type="nucleotide sequence ID" value="NZ_FMVW01000002.1"/>
</dbReference>
<dbReference type="GO" id="GO:0016020">
    <property type="term" value="C:membrane"/>
    <property type="evidence" value="ECO:0007669"/>
    <property type="project" value="UniProtKB-SubCell"/>
</dbReference>
<feature type="transmembrane region" description="Helical" evidence="7">
    <location>
        <begin position="145"/>
        <end position="164"/>
    </location>
</feature>
<feature type="transmembrane region" description="Helical" evidence="7">
    <location>
        <begin position="215"/>
        <end position="239"/>
    </location>
</feature>
<dbReference type="PROSITE" id="PS00610">
    <property type="entry name" value="NA_NEUROTRAN_SYMP_1"/>
    <property type="match status" value="1"/>
</dbReference>
<dbReference type="NCBIfam" id="NF037979">
    <property type="entry name" value="Na_transp"/>
    <property type="match status" value="1"/>
</dbReference>
<dbReference type="SUPFAM" id="SSF161070">
    <property type="entry name" value="SNF-like"/>
    <property type="match status" value="1"/>
</dbReference>
<organism evidence="8 9">
    <name type="scientific">Afifella marina DSM 2698</name>
    <dbReference type="NCBI Taxonomy" id="1120955"/>
    <lineage>
        <taxon>Bacteria</taxon>
        <taxon>Pseudomonadati</taxon>
        <taxon>Pseudomonadota</taxon>
        <taxon>Alphaproteobacteria</taxon>
        <taxon>Hyphomicrobiales</taxon>
        <taxon>Afifellaceae</taxon>
        <taxon>Afifella</taxon>
    </lineage>
</organism>
<feature type="transmembrane region" description="Helical" evidence="7">
    <location>
        <begin position="342"/>
        <end position="363"/>
    </location>
</feature>
<evidence type="ECO:0000256" key="3">
    <source>
        <dbReference type="ARBA" id="ARBA00022692"/>
    </source>
</evidence>
<dbReference type="PANTHER" id="PTHR42948">
    <property type="entry name" value="TRANSPORTER"/>
    <property type="match status" value="1"/>
</dbReference>
<protein>
    <recommendedName>
        <fullName evidence="6">Transporter</fullName>
    </recommendedName>
</protein>
<proteinExistence type="inferred from homology"/>
<feature type="transmembrane region" description="Helical" evidence="7">
    <location>
        <begin position="12"/>
        <end position="29"/>
    </location>
</feature>
<keyword evidence="6" id="KW-0769">Symport</keyword>
<feature type="transmembrane region" description="Helical" evidence="7">
    <location>
        <begin position="85"/>
        <end position="115"/>
    </location>
</feature>
<dbReference type="InterPro" id="IPR037272">
    <property type="entry name" value="SNS_sf"/>
</dbReference>
<dbReference type="PROSITE" id="PS50267">
    <property type="entry name" value="NA_NEUROTRAN_SYMP_3"/>
    <property type="match status" value="1"/>
</dbReference>
<evidence type="ECO:0000256" key="7">
    <source>
        <dbReference type="SAM" id="Phobius"/>
    </source>
</evidence>
<comment type="similarity">
    <text evidence="6">Belongs to the sodium:neurotransmitter symporter (SNF) (TC 2.A.22) family.</text>
</comment>
<evidence type="ECO:0000256" key="2">
    <source>
        <dbReference type="ARBA" id="ARBA00022448"/>
    </source>
</evidence>
<dbReference type="Proteomes" id="UP000199347">
    <property type="component" value="Unassembled WGS sequence"/>
</dbReference>
<evidence type="ECO:0000256" key="5">
    <source>
        <dbReference type="ARBA" id="ARBA00023136"/>
    </source>
</evidence>
<dbReference type="PRINTS" id="PR00176">
    <property type="entry name" value="NANEUSMPORT"/>
</dbReference>
<accession>A0A1G5N0B4</accession>
<dbReference type="EMBL" id="FMVW01000002">
    <property type="protein sequence ID" value="SCZ30796.1"/>
    <property type="molecule type" value="Genomic_DNA"/>
</dbReference>
<feature type="transmembrane region" description="Helical" evidence="7">
    <location>
        <begin position="173"/>
        <end position="195"/>
    </location>
</feature>
<keyword evidence="4 7" id="KW-1133">Transmembrane helix</keyword>
<dbReference type="AlphaFoldDB" id="A0A1G5N0B4"/>
<keyword evidence="5 7" id="KW-0472">Membrane</keyword>
<evidence type="ECO:0000313" key="8">
    <source>
        <dbReference type="EMBL" id="SCZ30796.1"/>
    </source>
</evidence>
<feature type="transmembrane region" description="Helical" evidence="7">
    <location>
        <begin position="251"/>
        <end position="277"/>
    </location>
</feature>
<evidence type="ECO:0000256" key="4">
    <source>
        <dbReference type="ARBA" id="ARBA00022989"/>
    </source>
</evidence>
<dbReference type="OrthoDB" id="9762833at2"/>
<evidence type="ECO:0000256" key="6">
    <source>
        <dbReference type="RuleBase" id="RU003732"/>
    </source>
</evidence>
<feature type="transmembrane region" description="Helical" evidence="7">
    <location>
        <begin position="41"/>
        <end position="65"/>
    </location>
</feature>
<feature type="transmembrane region" description="Helical" evidence="7">
    <location>
        <begin position="417"/>
        <end position="439"/>
    </location>
</feature>